<dbReference type="RefSeq" id="WP_110388989.1">
    <property type="nucleotide sequence ID" value="NZ_JBHSRL010000032.1"/>
</dbReference>
<feature type="transmembrane region" description="Helical" evidence="1">
    <location>
        <begin position="9"/>
        <end position="28"/>
    </location>
</feature>
<keyword evidence="1" id="KW-1133">Transmembrane helix</keyword>
<evidence type="ECO:0000313" key="2">
    <source>
        <dbReference type="EMBL" id="MBB2928615.1"/>
    </source>
</evidence>
<sequence length="180" mass="20592">MRRLAIADFFVRVVTLMLVLIACLWLYFHFVYGQDELWQGNINLSAEVLPYHDDLKLLVVHVRTKNPRDVQFELNKEEMDSFELRARELPLNGDEGKVFNEEEGRLIARADLLQLAGGGYIFLPKAEMDDMQVFVVRSGSWISLTAEMKSKTGQSYVKENDASMVVYVKADTGNSVVRAR</sequence>
<organism evidence="2 3">
    <name type="scientific">Paraburkholderia silvatlantica</name>
    <dbReference type="NCBI Taxonomy" id="321895"/>
    <lineage>
        <taxon>Bacteria</taxon>
        <taxon>Pseudomonadati</taxon>
        <taxon>Pseudomonadota</taxon>
        <taxon>Betaproteobacteria</taxon>
        <taxon>Burkholderiales</taxon>
        <taxon>Burkholderiaceae</taxon>
        <taxon>Paraburkholderia</taxon>
    </lineage>
</organism>
<proteinExistence type="predicted"/>
<evidence type="ECO:0000313" key="3">
    <source>
        <dbReference type="Proteomes" id="UP000533533"/>
    </source>
</evidence>
<accession>A0ABR6FMG6</accession>
<evidence type="ECO:0000256" key="1">
    <source>
        <dbReference type="SAM" id="Phobius"/>
    </source>
</evidence>
<dbReference type="EMBL" id="JACHVZ010000007">
    <property type="protein sequence ID" value="MBB2928615.1"/>
    <property type="molecule type" value="Genomic_DNA"/>
</dbReference>
<keyword evidence="3" id="KW-1185">Reference proteome</keyword>
<keyword evidence="1" id="KW-0812">Transmembrane</keyword>
<name>A0ABR6FMG6_9BURK</name>
<gene>
    <name evidence="2" type="ORF">FHX59_003037</name>
</gene>
<dbReference type="Proteomes" id="UP000533533">
    <property type="component" value="Unassembled WGS sequence"/>
</dbReference>
<reference evidence="2 3" key="1">
    <citation type="submission" date="2020-08" db="EMBL/GenBank/DDBJ databases">
        <title>Genomic Encyclopedia of Type Strains, Phase IV (KMG-V): Genome sequencing to study the core and pangenomes of soil and plant-associated prokaryotes.</title>
        <authorList>
            <person name="Whitman W."/>
        </authorList>
    </citation>
    <scope>NUCLEOTIDE SEQUENCE [LARGE SCALE GENOMIC DNA]</scope>
    <source>
        <strain evidence="2 3">SRMrh-85</strain>
    </source>
</reference>
<keyword evidence="1" id="KW-0472">Membrane</keyword>
<comment type="caution">
    <text evidence="2">The sequence shown here is derived from an EMBL/GenBank/DDBJ whole genome shotgun (WGS) entry which is preliminary data.</text>
</comment>
<protein>
    <submittedName>
        <fullName evidence="2">Uncharacterized protein</fullName>
    </submittedName>
</protein>
<dbReference type="PROSITE" id="PS51257">
    <property type="entry name" value="PROKAR_LIPOPROTEIN"/>
    <property type="match status" value="1"/>
</dbReference>